<protein>
    <submittedName>
        <fullName evidence="6">Threonine aldolase</fullName>
        <ecNumber evidence="6">4.1.2.5</ecNumber>
    </submittedName>
</protein>
<feature type="domain" description="Aromatic amino acid beta-eliminating lyase/threonine aldolase" evidence="5">
    <location>
        <begin position="3"/>
        <end position="290"/>
    </location>
</feature>
<dbReference type="EC" id="4.1.2.5" evidence="6"/>
<dbReference type="RefSeq" id="WP_307283477.1">
    <property type="nucleotide sequence ID" value="NZ_JAUSVX010000021.1"/>
</dbReference>
<gene>
    <name evidence="6" type="ORF">QO011_007261</name>
</gene>
<dbReference type="PANTHER" id="PTHR48097">
    <property type="entry name" value="L-THREONINE ALDOLASE-RELATED"/>
    <property type="match status" value="1"/>
</dbReference>
<dbReference type="InterPro" id="IPR015422">
    <property type="entry name" value="PyrdxlP-dep_Trfase_small"/>
</dbReference>
<accession>A0ABU0JIV8</accession>
<sequence>MYDLRSDVLAPLAPAVLQALAAAAQRQPGFGRHEDEEERRLVREAADLCGFEDGLFVPTGTLANQIALRLWCAPGEAVLAERESHVAVNEVAATAALNGVVVRPVEGRRGHLAPAMVEAALAIRSGSASERRTRLVWLENTHNRAGGTVMPAGWLDGIAAICRGRGLHLHVDGARIWHAAVAAGTAPAEAVRGASSVMVGLNKILGAPVGALLLASRDAIDEAARIQKMFGGLWRPVGPLAAAARVALAGYRPRAKAAHEAAAVFAARLAAELGNAVCDPVPDTNIVMLDFGGEAAVDALLTRLSDQPVRVAPYRNGRVRCVLHAGLSPRDARDAAELICRAAPDAPDQACGDGP</sequence>
<dbReference type="InterPro" id="IPR015421">
    <property type="entry name" value="PyrdxlP-dep_Trfase_major"/>
</dbReference>
<evidence type="ECO:0000256" key="4">
    <source>
        <dbReference type="ARBA" id="ARBA00022898"/>
    </source>
</evidence>
<dbReference type="InterPro" id="IPR001597">
    <property type="entry name" value="ArAA_b-elim_lyase/Thr_aldolase"/>
</dbReference>
<evidence type="ECO:0000256" key="1">
    <source>
        <dbReference type="ARBA" id="ARBA00001933"/>
    </source>
</evidence>
<reference evidence="6 7" key="1">
    <citation type="submission" date="2023-07" db="EMBL/GenBank/DDBJ databases">
        <title>Genomic Encyclopedia of Type Strains, Phase IV (KMG-IV): sequencing the most valuable type-strain genomes for metagenomic binning, comparative biology and taxonomic classification.</title>
        <authorList>
            <person name="Goeker M."/>
        </authorList>
    </citation>
    <scope>NUCLEOTIDE SEQUENCE [LARGE SCALE GENOMIC DNA]</scope>
    <source>
        <strain evidence="6 7">DSM 19619</strain>
    </source>
</reference>
<comment type="similarity">
    <text evidence="2">Belongs to the threonine aldolase family.</text>
</comment>
<dbReference type="SUPFAM" id="SSF53383">
    <property type="entry name" value="PLP-dependent transferases"/>
    <property type="match status" value="1"/>
</dbReference>
<dbReference type="PIRSF" id="PIRSF017617">
    <property type="entry name" value="Thr_aldolase"/>
    <property type="match status" value="1"/>
</dbReference>
<comment type="cofactor">
    <cofactor evidence="1">
        <name>pyridoxal 5'-phosphate</name>
        <dbReference type="ChEBI" id="CHEBI:597326"/>
    </cofactor>
</comment>
<dbReference type="Proteomes" id="UP001242480">
    <property type="component" value="Unassembled WGS sequence"/>
</dbReference>
<keyword evidence="6" id="KW-0456">Lyase</keyword>
<dbReference type="Gene3D" id="3.90.1150.10">
    <property type="entry name" value="Aspartate Aminotransferase, domain 1"/>
    <property type="match status" value="1"/>
</dbReference>
<keyword evidence="7" id="KW-1185">Reference proteome</keyword>
<proteinExistence type="inferred from homology"/>
<dbReference type="Pfam" id="PF01212">
    <property type="entry name" value="Beta_elim_lyase"/>
    <property type="match status" value="1"/>
</dbReference>
<evidence type="ECO:0000259" key="5">
    <source>
        <dbReference type="Pfam" id="PF01212"/>
    </source>
</evidence>
<comment type="caution">
    <text evidence="6">The sequence shown here is derived from an EMBL/GenBank/DDBJ whole genome shotgun (WGS) entry which is preliminary data.</text>
</comment>
<dbReference type="EMBL" id="JAUSVX010000021">
    <property type="protein sequence ID" value="MDQ0474221.1"/>
    <property type="molecule type" value="Genomic_DNA"/>
</dbReference>
<dbReference type="Gene3D" id="3.40.640.10">
    <property type="entry name" value="Type I PLP-dependent aspartate aminotransferase-like (Major domain)"/>
    <property type="match status" value="1"/>
</dbReference>
<evidence type="ECO:0000256" key="3">
    <source>
        <dbReference type="ARBA" id="ARBA00011881"/>
    </source>
</evidence>
<evidence type="ECO:0000313" key="6">
    <source>
        <dbReference type="EMBL" id="MDQ0474221.1"/>
    </source>
</evidence>
<dbReference type="GO" id="GO:0004793">
    <property type="term" value="F:threonine aldolase activity"/>
    <property type="evidence" value="ECO:0007669"/>
    <property type="project" value="UniProtKB-EC"/>
</dbReference>
<dbReference type="InterPro" id="IPR023603">
    <property type="entry name" value="Low_specificity_L-TA-like"/>
</dbReference>
<evidence type="ECO:0000313" key="7">
    <source>
        <dbReference type="Proteomes" id="UP001242480"/>
    </source>
</evidence>
<comment type="subunit">
    <text evidence="3">Homotetramer.</text>
</comment>
<dbReference type="PANTHER" id="PTHR48097:SF9">
    <property type="entry name" value="L-THREONINE ALDOLASE"/>
    <property type="match status" value="1"/>
</dbReference>
<keyword evidence="4" id="KW-0663">Pyridoxal phosphate</keyword>
<dbReference type="InterPro" id="IPR015424">
    <property type="entry name" value="PyrdxlP-dep_Trfase"/>
</dbReference>
<name>A0ABU0JIV8_9HYPH</name>
<evidence type="ECO:0000256" key="2">
    <source>
        <dbReference type="ARBA" id="ARBA00006966"/>
    </source>
</evidence>
<organism evidence="6 7">
    <name type="scientific">Labrys wisconsinensis</name>
    <dbReference type="NCBI Taxonomy" id="425677"/>
    <lineage>
        <taxon>Bacteria</taxon>
        <taxon>Pseudomonadati</taxon>
        <taxon>Pseudomonadota</taxon>
        <taxon>Alphaproteobacteria</taxon>
        <taxon>Hyphomicrobiales</taxon>
        <taxon>Xanthobacteraceae</taxon>
        <taxon>Labrys</taxon>
    </lineage>
</organism>